<dbReference type="EMBL" id="FRXN01000002">
    <property type="protein sequence ID" value="SHO61887.1"/>
    <property type="molecule type" value="Genomic_DNA"/>
</dbReference>
<evidence type="ECO:0000256" key="1">
    <source>
        <dbReference type="SAM" id="Phobius"/>
    </source>
</evidence>
<dbReference type="Gene3D" id="3.40.710.10">
    <property type="entry name" value="DD-peptidase/beta-lactamase superfamily"/>
    <property type="match status" value="1"/>
</dbReference>
<keyword evidence="1" id="KW-0812">Transmembrane</keyword>
<dbReference type="RefSeq" id="WP_073571306.1">
    <property type="nucleotide sequence ID" value="NZ_FRXN01000002.1"/>
</dbReference>
<feature type="domain" description="Beta-lactamase-related" evidence="2">
    <location>
        <begin position="47"/>
        <end position="275"/>
    </location>
</feature>
<dbReference type="OrthoDB" id="9793489at2"/>
<keyword evidence="1" id="KW-0472">Membrane</keyword>
<evidence type="ECO:0000313" key="4">
    <source>
        <dbReference type="Proteomes" id="UP000184609"/>
    </source>
</evidence>
<evidence type="ECO:0000313" key="3">
    <source>
        <dbReference type="EMBL" id="SHO61887.1"/>
    </source>
</evidence>
<dbReference type="Proteomes" id="UP000184609">
    <property type="component" value="Unassembled WGS sequence"/>
</dbReference>
<accession>A0A1M7ZAE0</accession>
<dbReference type="Pfam" id="PF00144">
    <property type="entry name" value="Beta-lactamase"/>
    <property type="match status" value="1"/>
</dbReference>
<dbReference type="PANTHER" id="PTHR46825">
    <property type="entry name" value="D-ALANYL-D-ALANINE-CARBOXYPEPTIDASE/ENDOPEPTIDASE AMPH"/>
    <property type="match status" value="1"/>
</dbReference>
<evidence type="ECO:0000259" key="2">
    <source>
        <dbReference type="Pfam" id="PF00144"/>
    </source>
</evidence>
<keyword evidence="1" id="KW-1133">Transmembrane helix</keyword>
<dbReference type="InterPro" id="IPR001466">
    <property type="entry name" value="Beta-lactam-related"/>
</dbReference>
<dbReference type="InterPro" id="IPR012338">
    <property type="entry name" value="Beta-lactam/transpept-like"/>
</dbReference>
<proteinExistence type="predicted"/>
<protein>
    <submittedName>
        <fullName evidence="3">Beta-lactamase</fullName>
    </submittedName>
</protein>
<name>A0A1M7ZAE0_9BACT</name>
<gene>
    <name evidence="3" type="ORF">SAMN04488108_1656</name>
</gene>
<dbReference type="InterPro" id="IPR050491">
    <property type="entry name" value="AmpC-like"/>
</dbReference>
<dbReference type="PANTHER" id="PTHR46825:SF7">
    <property type="entry name" value="D-ALANYL-D-ALANINE CARBOXYPEPTIDASE"/>
    <property type="match status" value="1"/>
</dbReference>
<reference evidence="4" key="1">
    <citation type="submission" date="2016-12" db="EMBL/GenBank/DDBJ databases">
        <authorList>
            <person name="Varghese N."/>
            <person name="Submissions S."/>
        </authorList>
    </citation>
    <scope>NUCLEOTIDE SEQUENCE [LARGE SCALE GENOMIC DNA]</scope>
    <source>
        <strain evidence="4">DSM 25035</strain>
    </source>
</reference>
<dbReference type="SUPFAM" id="SSF56601">
    <property type="entry name" value="beta-lactamase/transpeptidase-like"/>
    <property type="match status" value="1"/>
</dbReference>
<dbReference type="AlphaFoldDB" id="A0A1M7ZAE0"/>
<dbReference type="STRING" id="1073327.SAMN04488108_1656"/>
<feature type="transmembrane region" description="Helical" evidence="1">
    <location>
        <begin position="7"/>
        <end position="32"/>
    </location>
</feature>
<organism evidence="3 4">
    <name type="scientific">Algoriphagus zhangzhouensis</name>
    <dbReference type="NCBI Taxonomy" id="1073327"/>
    <lineage>
        <taxon>Bacteria</taxon>
        <taxon>Pseudomonadati</taxon>
        <taxon>Bacteroidota</taxon>
        <taxon>Cytophagia</taxon>
        <taxon>Cytophagales</taxon>
        <taxon>Cyclobacteriaceae</taxon>
        <taxon>Algoriphagus</taxon>
    </lineage>
</organism>
<sequence length="340" mass="38743">MKNKKRIFQIILLTSTAISLFYVPWSIVWAWLPPVPNTIEEQLEDGLGYGFEGIIVYVDQKGKEPQYYAAGWHDRDKKIPADPKAYFKIASVGKLYHAVAISKLVSENKLSLDGTLAEYFPELKDRIEYADQITLRMMVQHRSGIPNYTNYPNYWANPPQSVEAILDLVLDEPASFAPDQGYEYSNTNYLLISELIEKVSGNKVEYFKTRIFEPLGLKNTYLSMDEIDMDRLMSGYYVGVDRDLKTDNVGGIIATAEDVGIFLRALNDGSLFENGEQEIYSSIYVFNHTGLIPGYQTIAEYHPELDAVVIQFTNTVNFDGYNWNLSEVLYNRVVKILGRG</sequence>
<keyword evidence="4" id="KW-1185">Reference proteome</keyword>